<dbReference type="PROSITE" id="PS50914">
    <property type="entry name" value="BON"/>
    <property type="match status" value="2"/>
</dbReference>
<reference evidence="2" key="1">
    <citation type="journal article" date="2021" name="bioRxiv">
        <title>Unraveling nitrogen, sulfur and carbon metabolic pathways and microbial community transcriptional responses to substrate deprivation and toxicity stresses in a bioreactor mimicking anoxic brackish coastal sediment conditions.</title>
        <authorList>
            <person name="Martins P.D."/>
            <person name="Echeveste M.J."/>
            <person name="Arshad A."/>
            <person name="Kurth J."/>
            <person name="Ouboter H."/>
            <person name="Jetten M.S.M."/>
            <person name="Welte C.U."/>
        </authorList>
    </citation>
    <scope>NUCLEOTIDE SEQUENCE</scope>
    <source>
        <strain evidence="2">MAG_39</strain>
    </source>
</reference>
<dbReference type="AlphaFoldDB" id="A0A953J9T9"/>
<dbReference type="EMBL" id="JAIOIV010000060">
    <property type="protein sequence ID" value="MBZ0155992.1"/>
    <property type="molecule type" value="Genomic_DNA"/>
</dbReference>
<dbReference type="InterPro" id="IPR051686">
    <property type="entry name" value="Lipoprotein_DolP"/>
</dbReference>
<feature type="domain" description="BON" evidence="1">
    <location>
        <begin position="51"/>
        <end position="119"/>
    </location>
</feature>
<dbReference type="Pfam" id="PF04972">
    <property type="entry name" value="BON"/>
    <property type="match status" value="4"/>
</dbReference>
<proteinExistence type="predicted"/>
<gene>
    <name evidence="2" type="ORF">K8I29_07220</name>
</gene>
<evidence type="ECO:0000259" key="1">
    <source>
        <dbReference type="PROSITE" id="PS50914"/>
    </source>
</evidence>
<dbReference type="PANTHER" id="PTHR34606:SF15">
    <property type="entry name" value="BON DOMAIN-CONTAINING PROTEIN"/>
    <property type="match status" value="1"/>
</dbReference>
<dbReference type="InterPro" id="IPR007055">
    <property type="entry name" value="BON_dom"/>
</dbReference>
<dbReference type="InterPro" id="IPR014004">
    <property type="entry name" value="Transpt-assoc_nodulatn_dom_bac"/>
</dbReference>
<dbReference type="SMART" id="SM00749">
    <property type="entry name" value="BON"/>
    <property type="match status" value="3"/>
</dbReference>
<sequence>MTVQVTDGIVTLTGTTDNLLDRERAERRASLEKGVRAVVNRIDVEPATTVSDNELQQDIETALKSNTATDVHETVVSVDNGTTQLTGMTDSLAEKRFAGDVAKGVRGIRAMDNAITVQYKTRRTNSEISADVKGKLRRDALADNGLIDVKVADSVVTLSGTVGSLAEKDCTVLDACITGVKKVDSPGLPVERWARDEDMRAGKCVEKTVAELFRAVEDAFLFDPRTNSFNIRTEVSGDTVTLRRTVNSLAAKRAAAADARSTAGVREEKNFPTWPLAGT</sequence>
<evidence type="ECO:0000313" key="3">
    <source>
        <dbReference type="Proteomes" id="UP000705867"/>
    </source>
</evidence>
<feature type="domain" description="BON" evidence="1">
    <location>
        <begin position="1"/>
        <end position="46"/>
    </location>
</feature>
<protein>
    <submittedName>
        <fullName evidence="2">BON domain-containing protein</fullName>
    </submittedName>
</protein>
<comment type="caution">
    <text evidence="2">The sequence shown here is derived from an EMBL/GenBank/DDBJ whole genome shotgun (WGS) entry which is preliminary data.</text>
</comment>
<reference evidence="2" key="2">
    <citation type="submission" date="2021-08" db="EMBL/GenBank/DDBJ databases">
        <authorList>
            <person name="Dalcin Martins P."/>
        </authorList>
    </citation>
    <scope>NUCLEOTIDE SEQUENCE</scope>
    <source>
        <strain evidence="2">MAG_39</strain>
    </source>
</reference>
<evidence type="ECO:0000313" key="2">
    <source>
        <dbReference type="EMBL" id="MBZ0155992.1"/>
    </source>
</evidence>
<dbReference type="Proteomes" id="UP000705867">
    <property type="component" value="Unassembled WGS sequence"/>
</dbReference>
<organism evidence="2 3">
    <name type="scientific">Candidatus Nitrobium versatile</name>
    <dbReference type="NCBI Taxonomy" id="2884831"/>
    <lineage>
        <taxon>Bacteria</taxon>
        <taxon>Pseudomonadati</taxon>
        <taxon>Nitrospirota</taxon>
        <taxon>Nitrospiria</taxon>
        <taxon>Nitrospirales</taxon>
        <taxon>Nitrospiraceae</taxon>
        <taxon>Candidatus Nitrobium</taxon>
    </lineage>
</organism>
<dbReference type="Gene3D" id="3.30.1340.30">
    <property type="match status" value="2"/>
</dbReference>
<dbReference type="PANTHER" id="PTHR34606">
    <property type="entry name" value="BON DOMAIN-CONTAINING PROTEIN"/>
    <property type="match status" value="1"/>
</dbReference>
<name>A0A953J9T9_9BACT</name>
<accession>A0A953J9T9</accession>